<feature type="domain" description="X8" evidence="11">
    <location>
        <begin position="164"/>
        <end position="264"/>
    </location>
</feature>
<evidence type="ECO:0000313" key="13">
    <source>
        <dbReference type="Proteomes" id="UP001154282"/>
    </source>
</evidence>
<dbReference type="FunFam" id="1.20.58.1040:FF:000001">
    <property type="entry name" value="Glucan endo-1,3-beta-glucosidase 4"/>
    <property type="match status" value="1"/>
</dbReference>
<evidence type="ECO:0000259" key="11">
    <source>
        <dbReference type="SMART" id="SM00768"/>
    </source>
</evidence>
<evidence type="ECO:0000256" key="9">
    <source>
        <dbReference type="SAM" id="MobiDB-lite"/>
    </source>
</evidence>
<dbReference type="AlphaFoldDB" id="A0AAV0N0C0"/>
<dbReference type="Pfam" id="PF07983">
    <property type="entry name" value="X8"/>
    <property type="match status" value="1"/>
</dbReference>
<keyword evidence="10" id="KW-0812">Transmembrane</keyword>
<keyword evidence="6" id="KW-1015">Disulfide bond</keyword>
<dbReference type="GO" id="GO:0098552">
    <property type="term" value="C:side of membrane"/>
    <property type="evidence" value="ECO:0007669"/>
    <property type="project" value="UniProtKB-KW"/>
</dbReference>
<dbReference type="GO" id="GO:0005886">
    <property type="term" value="C:plasma membrane"/>
    <property type="evidence" value="ECO:0007669"/>
    <property type="project" value="UniProtKB-SubCell"/>
</dbReference>
<sequence>MIFKLFFASTPLALLLTSSSFFLLTNKDIRNSPQRKQQVCHMGFWLVQSSVITLLYLLLMSGASVAEPPPLEAIEETDLLENQEYQHQLFSSSSLSTSHLDSTGGDVPIVNPTSPGTGGGGVGVPIVNPTSPGTTPYGNPTNSPPTTPFGNPTDSPPTPRGGGQWCIASPSASETALQVALDYACGYGGADCSAIQSGASCYNPNTLRDHASYAFNDYYQKNPSPTSCAFGGAAQLTSTDPSKNTILLFTVSQFRIHSIQQCESRVEVWQMSMQTNQPQPKQPT</sequence>
<evidence type="ECO:0000256" key="3">
    <source>
        <dbReference type="ARBA" id="ARBA00022622"/>
    </source>
</evidence>
<gene>
    <name evidence="12" type="ORF">LITE_LOCUS31058</name>
</gene>
<dbReference type="GO" id="GO:0009506">
    <property type="term" value="C:plasmodesma"/>
    <property type="evidence" value="ECO:0007669"/>
    <property type="project" value="UniProtKB-ARBA"/>
</dbReference>
<feature type="region of interest" description="Disordered" evidence="9">
    <location>
        <begin position="115"/>
        <end position="165"/>
    </location>
</feature>
<comment type="caution">
    <text evidence="12">The sequence shown here is derived from an EMBL/GenBank/DDBJ whole genome shotgun (WGS) entry which is preliminary data.</text>
</comment>
<evidence type="ECO:0000256" key="2">
    <source>
        <dbReference type="ARBA" id="ARBA00022475"/>
    </source>
</evidence>
<keyword evidence="7" id="KW-0325">Glycoprotein</keyword>
<keyword evidence="13" id="KW-1185">Reference proteome</keyword>
<accession>A0AAV0N0C0</accession>
<evidence type="ECO:0000256" key="7">
    <source>
        <dbReference type="ARBA" id="ARBA00023180"/>
    </source>
</evidence>
<dbReference type="EMBL" id="CAMGYJ010000007">
    <property type="protein sequence ID" value="CAI0451975.1"/>
    <property type="molecule type" value="Genomic_DNA"/>
</dbReference>
<evidence type="ECO:0000256" key="4">
    <source>
        <dbReference type="ARBA" id="ARBA00022729"/>
    </source>
</evidence>
<proteinExistence type="predicted"/>
<dbReference type="Gene3D" id="1.20.58.1040">
    <property type="match status" value="1"/>
</dbReference>
<keyword evidence="10" id="KW-1133">Transmembrane helix</keyword>
<evidence type="ECO:0000256" key="10">
    <source>
        <dbReference type="SAM" id="Phobius"/>
    </source>
</evidence>
<evidence type="ECO:0000256" key="8">
    <source>
        <dbReference type="ARBA" id="ARBA00023288"/>
    </source>
</evidence>
<reference evidence="12" key="1">
    <citation type="submission" date="2022-08" db="EMBL/GenBank/DDBJ databases">
        <authorList>
            <person name="Gutierrez-Valencia J."/>
        </authorList>
    </citation>
    <scope>NUCLEOTIDE SEQUENCE</scope>
</reference>
<dbReference type="InterPro" id="IPR044788">
    <property type="entry name" value="X8_dom_prot"/>
</dbReference>
<keyword evidence="4" id="KW-0732">Signal</keyword>
<dbReference type="SMART" id="SM00768">
    <property type="entry name" value="X8"/>
    <property type="match status" value="1"/>
</dbReference>
<evidence type="ECO:0000313" key="12">
    <source>
        <dbReference type="EMBL" id="CAI0451975.1"/>
    </source>
</evidence>
<dbReference type="PANTHER" id="PTHR31044:SF132">
    <property type="entry name" value="BETA-1,3 GLUCANASE"/>
    <property type="match status" value="1"/>
</dbReference>
<evidence type="ECO:0000256" key="5">
    <source>
        <dbReference type="ARBA" id="ARBA00023136"/>
    </source>
</evidence>
<feature type="transmembrane region" description="Helical" evidence="10">
    <location>
        <begin position="44"/>
        <end position="66"/>
    </location>
</feature>
<keyword evidence="5 10" id="KW-0472">Membrane</keyword>
<evidence type="ECO:0000256" key="1">
    <source>
        <dbReference type="ARBA" id="ARBA00004609"/>
    </source>
</evidence>
<evidence type="ECO:0000256" key="6">
    <source>
        <dbReference type="ARBA" id="ARBA00023157"/>
    </source>
</evidence>
<organism evidence="12 13">
    <name type="scientific">Linum tenue</name>
    <dbReference type="NCBI Taxonomy" id="586396"/>
    <lineage>
        <taxon>Eukaryota</taxon>
        <taxon>Viridiplantae</taxon>
        <taxon>Streptophyta</taxon>
        <taxon>Embryophyta</taxon>
        <taxon>Tracheophyta</taxon>
        <taxon>Spermatophyta</taxon>
        <taxon>Magnoliopsida</taxon>
        <taxon>eudicotyledons</taxon>
        <taxon>Gunneridae</taxon>
        <taxon>Pentapetalae</taxon>
        <taxon>rosids</taxon>
        <taxon>fabids</taxon>
        <taxon>Malpighiales</taxon>
        <taxon>Linaceae</taxon>
        <taxon>Linum</taxon>
    </lineage>
</organism>
<protein>
    <recommendedName>
        <fullName evidence="11">X8 domain-containing protein</fullName>
    </recommendedName>
</protein>
<keyword evidence="8" id="KW-0449">Lipoprotein</keyword>
<keyword evidence="3" id="KW-0336">GPI-anchor</keyword>
<keyword evidence="2" id="KW-1003">Cell membrane</keyword>
<dbReference type="Proteomes" id="UP001154282">
    <property type="component" value="Unassembled WGS sequence"/>
</dbReference>
<name>A0AAV0N0C0_9ROSI</name>
<comment type="subcellular location">
    <subcellularLocation>
        <location evidence="1">Cell membrane</location>
        <topology evidence="1">Lipid-anchor</topology>
        <topology evidence="1">GPI-anchor</topology>
    </subcellularLocation>
</comment>
<dbReference type="PANTHER" id="PTHR31044">
    <property type="entry name" value="BETA-1,3 GLUCANASE"/>
    <property type="match status" value="1"/>
</dbReference>
<feature type="compositionally biased region" description="Polar residues" evidence="9">
    <location>
        <begin position="131"/>
        <end position="141"/>
    </location>
</feature>
<dbReference type="InterPro" id="IPR012946">
    <property type="entry name" value="X8"/>
</dbReference>